<dbReference type="RefSeq" id="WP_279304976.1">
    <property type="nucleotide sequence ID" value="NZ_FYEX01000001.1"/>
</dbReference>
<gene>
    <name evidence="1" type="ORF">SAMN06295916_0994</name>
</gene>
<keyword evidence="2" id="KW-1185">Reference proteome</keyword>
<name>A0A212TD20_9BURK</name>
<dbReference type="AlphaFoldDB" id="A0A212TD20"/>
<dbReference type="PANTHER" id="PTHR35175:SF2">
    <property type="entry name" value="DUF1289 DOMAIN-CONTAINING PROTEIN"/>
    <property type="match status" value="1"/>
</dbReference>
<dbReference type="EMBL" id="FYEX01000001">
    <property type="protein sequence ID" value="SNC63958.1"/>
    <property type="molecule type" value="Genomic_DNA"/>
</dbReference>
<dbReference type="Pfam" id="PF06945">
    <property type="entry name" value="DUF1289"/>
    <property type="match status" value="1"/>
</dbReference>
<proteinExistence type="predicted"/>
<evidence type="ECO:0008006" key="3">
    <source>
        <dbReference type="Google" id="ProtNLM"/>
    </source>
</evidence>
<sequence>MNSVNTPQRPASPCINLCKMDDADQYCLGCQRTLDEIAAWSELSDAEKEVIWTELDKRRTNLHE</sequence>
<organism evidence="1 2">
    <name type="scientific">Polynucleobacter victoriensis</name>
    <dbReference type="NCBI Taxonomy" id="2049319"/>
    <lineage>
        <taxon>Bacteria</taxon>
        <taxon>Pseudomonadati</taxon>
        <taxon>Pseudomonadota</taxon>
        <taxon>Betaproteobacteria</taxon>
        <taxon>Burkholderiales</taxon>
        <taxon>Burkholderiaceae</taxon>
        <taxon>Polynucleobacter</taxon>
    </lineage>
</organism>
<reference evidence="2" key="1">
    <citation type="submission" date="2017-06" db="EMBL/GenBank/DDBJ databases">
        <authorList>
            <person name="Varghese N."/>
            <person name="Submissions S."/>
        </authorList>
    </citation>
    <scope>NUCLEOTIDE SEQUENCE [LARGE SCALE GENOMIC DNA]</scope>
    <source>
        <strain evidence="2">MWH-VicM1</strain>
    </source>
</reference>
<accession>A0A212TD20</accession>
<dbReference type="Proteomes" id="UP000197215">
    <property type="component" value="Unassembled WGS sequence"/>
</dbReference>
<evidence type="ECO:0000313" key="1">
    <source>
        <dbReference type="EMBL" id="SNC63958.1"/>
    </source>
</evidence>
<dbReference type="InterPro" id="IPR010710">
    <property type="entry name" value="DUF1289"/>
</dbReference>
<protein>
    <recommendedName>
        <fullName evidence="3">DUF1289 domain-containing protein</fullName>
    </recommendedName>
</protein>
<evidence type="ECO:0000313" key="2">
    <source>
        <dbReference type="Proteomes" id="UP000197215"/>
    </source>
</evidence>
<dbReference type="PANTHER" id="PTHR35175">
    <property type="entry name" value="DUF1289 DOMAIN-CONTAINING PROTEIN"/>
    <property type="match status" value="1"/>
</dbReference>